<feature type="region of interest" description="Disordered" evidence="1">
    <location>
        <begin position="63"/>
        <end position="86"/>
    </location>
</feature>
<evidence type="ECO:0000313" key="2">
    <source>
        <dbReference type="EMBL" id="VDP77575.1"/>
    </source>
</evidence>
<evidence type="ECO:0000256" key="1">
    <source>
        <dbReference type="SAM" id="MobiDB-lite"/>
    </source>
</evidence>
<reference evidence="4" key="1">
    <citation type="submission" date="2016-06" db="UniProtKB">
        <authorList>
            <consortium name="WormBaseParasite"/>
        </authorList>
    </citation>
    <scope>IDENTIFICATION</scope>
</reference>
<evidence type="ECO:0000313" key="3">
    <source>
        <dbReference type="Proteomes" id="UP000272942"/>
    </source>
</evidence>
<dbReference type="EMBL" id="UZAN01043110">
    <property type="protein sequence ID" value="VDP77575.1"/>
    <property type="molecule type" value="Genomic_DNA"/>
</dbReference>
<reference evidence="2 3" key="2">
    <citation type="submission" date="2018-11" db="EMBL/GenBank/DDBJ databases">
        <authorList>
            <consortium name="Pathogen Informatics"/>
        </authorList>
    </citation>
    <scope>NUCLEOTIDE SEQUENCE [LARGE SCALE GENOMIC DNA]</scope>
    <source>
        <strain evidence="2 3">Egypt</strain>
    </source>
</reference>
<feature type="compositionally biased region" description="Basic and acidic residues" evidence="1">
    <location>
        <begin position="66"/>
        <end position="85"/>
    </location>
</feature>
<accession>A0A183AGT0</accession>
<dbReference type="OrthoDB" id="10492746at2759"/>
<name>A0A183AGT0_9TREM</name>
<gene>
    <name evidence="2" type="ORF">ECPE_LOCUS6165</name>
</gene>
<dbReference type="WBParaSite" id="ECPE_0000617801-mRNA-1">
    <property type="protein sequence ID" value="ECPE_0000617801-mRNA-1"/>
    <property type="gene ID" value="ECPE_0000617801"/>
</dbReference>
<keyword evidence="3" id="KW-1185">Reference proteome</keyword>
<evidence type="ECO:0000313" key="4">
    <source>
        <dbReference type="WBParaSite" id="ECPE_0000617801-mRNA-1"/>
    </source>
</evidence>
<proteinExistence type="predicted"/>
<organism evidence="4">
    <name type="scientific">Echinostoma caproni</name>
    <dbReference type="NCBI Taxonomy" id="27848"/>
    <lineage>
        <taxon>Eukaryota</taxon>
        <taxon>Metazoa</taxon>
        <taxon>Spiralia</taxon>
        <taxon>Lophotrochozoa</taxon>
        <taxon>Platyhelminthes</taxon>
        <taxon>Trematoda</taxon>
        <taxon>Digenea</taxon>
        <taxon>Plagiorchiida</taxon>
        <taxon>Echinostomata</taxon>
        <taxon>Echinostomatoidea</taxon>
        <taxon>Echinostomatidae</taxon>
        <taxon>Echinostoma</taxon>
    </lineage>
</organism>
<dbReference type="AlphaFoldDB" id="A0A183AGT0"/>
<protein>
    <submittedName>
        <fullName evidence="2 4">Uncharacterized protein</fullName>
    </submittedName>
</protein>
<sequence length="185" mass="21035">MDKRFCPPTDGFRPNSASRDVCKREKRYKAQFAAPSTSDLPEKLQYLDDLVRQHFDDTHAASAAEADGHTHSLNRTELENRDTPQDRAQSVRSQLHRAFDDNVLEGISHALEEHRNYAMLGYHHGSVSEYMASLKASIYGKKSRASNTVRSTYIPIFSTSLMAEVKSAERKFTRSTKVTKNIEQQ</sequence>
<dbReference type="Proteomes" id="UP000272942">
    <property type="component" value="Unassembled WGS sequence"/>
</dbReference>